<reference evidence="1" key="1">
    <citation type="submission" date="2023-10" db="EMBL/GenBank/DDBJ databases">
        <authorList>
            <person name="Chen Y."/>
            <person name="Shah S."/>
            <person name="Dougan E. K."/>
            <person name="Thang M."/>
            <person name="Chan C."/>
        </authorList>
    </citation>
    <scope>NUCLEOTIDE SEQUENCE [LARGE SCALE GENOMIC DNA]</scope>
</reference>
<organism evidence="1 2">
    <name type="scientific">Prorocentrum cordatum</name>
    <dbReference type="NCBI Taxonomy" id="2364126"/>
    <lineage>
        <taxon>Eukaryota</taxon>
        <taxon>Sar</taxon>
        <taxon>Alveolata</taxon>
        <taxon>Dinophyceae</taxon>
        <taxon>Prorocentrales</taxon>
        <taxon>Prorocentraceae</taxon>
        <taxon>Prorocentrum</taxon>
    </lineage>
</organism>
<evidence type="ECO:0008006" key="3">
    <source>
        <dbReference type="Google" id="ProtNLM"/>
    </source>
</evidence>
<dbReference type="EMBL" id="CAUYUJ010004683">
    <property type="protein sequence ID" value="CAK0810543.1"/>
    <property type="molecule type" value="Genomic_DNA"/>
</dbReference>
<evidence type="ECO:0000313" key="2">
    <source>
        <dbReference type="Proteomes" id="UP001189429"/>
    </source>
</evidence>
<comment type="caution">
    <text evidence="1">The sequence shown here is derived from an EMBL/GenBank/DDBJ whole genome shotgun (WGS) entry which is preliminary data.</text>
</comment>
<keyword evidence="2" id="KW-1185">Reference proteome</keyword>
<gene>
    <name evidence="1" type="ORF">PCOR1329_LOCUS15480</name>
</gene>
<protein>
    <recommendedName>
        <fullName evidence="3">Secreted protein</fullName>
    </recommendedName>
</protein>
<dbReference type="Proteomes" id="UP001189429">
    <property type="component" value="Unassembled WGS sequence"/>
</dbReference>
<name>A0ABN9QW48_9DINO</name>
<sequence length="160" mass="17847">MAFWRPFFITCFYMVSIWLANDWSFFVSWSASCHASSWLCRLKSSSCFSRSSNVIAAAPEGARGCADTSRRAMVQDRKVIDDVQRLRPSLLLAPAPPASTAVLVADGVPRRHAPNSVHYQQRRGHNQASWCDEEDLGRVPNHVVGARREPVEHHAAAAQD</sequence>
<evidence type="ECO:0000313" key="1">
    <source>
        <dbReference type="EMBL" id="CAK0810543.1"/>
    </source>
</evidence>
<proteinExistence type="predicted"/>
<accession>A0ABN9QW48</accession>
<dbReference type="PROSITE" id="PS51257">
    <property type="entry name" value="PROKAR_LIPOPROTEIN"/>
    <property type="match status" value="1"/>
</dbReference>